<reference evidence="2 3" key="1">
    <citation type="journal article" date="2016" name="Nat. Commun.">
        <title>Thousands of microbial genomes shed light on interconnected biogeochemical processes in an aquifer system.</title>
        <authorList>
            <person name="Anantharaman K."/>
            <person name="Brown C.T."/>
            <person name="Hug L.A."/>
            <person name="Sharon I."/>
            <person name="Castelle C.J."/>
            <person name="Probst A.J."/>
            <person name="Thomas B.C."/>
            <person name="Singh A."/>
            <person name="Wilkins M.J."/>
            <person name="Karaoz U."/>
            <person name="Brodie E.L."/>
            <person name="Williams K.H."/>
            <person name="Hubbard S.S."/>
            <person name="Banfield J.F."/>
        </authorList>
    </citation>
    <scope>NUCLEOTIDE SEQUENCE [LARGE SCALE GENOMIC DNA]</scope>
</reference>
<dbReference type="PANTHER" id="PTHR46387">
    <property type="entry name" value="POLYNUCLEOTIDYL TRANSFERASE, RIBONUCLEASE H-LIKE SUPERFAMILY PROTEIN"/>
    <property type="match status" value="1"/>
</dbReference>
<dbReference type="Pfam" id="PF13456">
    <property type="entry name" value="RVT_3"/>
    <property type="match status" value="1"/>
</dbReference>
<organism evidence="2 3">
    <name type="scientific">Candidatus Blackburnbacteria bacterium RIFCSPHIGHO2_02_FULL_44_20</name>
    <dbReference type="NCBI Taxonomy" id="1797516"/>
    <lineage>
        <taxon>Bacteria</taxon>
        <taxon>Candidatus Blackburniibacteriota</taxon>
    </lineage>
</organism>
<evidence type="ECO:0000313" key="2">
    <source>
        <dbReference type="EMBL" id="OGY10522.1"/>
    </source>
</evidence>
<dbReference type="GO" id="GO:0003676">
    <property type="term" value="F:nucleic acid binding"/>
    <property type="evidence" value="ECO:0007669"/>
    <property type="project" value="InterPro"/>
</dbReference>
<dbReference type="InterPro" id="IPR036397">
    <property type="entry name" value="RNaseH_sf"/>
</dbReference>
<evidence type="ECO:0000259" key="1">
    <source>
        <dbReference type="PROSITE" id="PS50879"/>
    </source>
</evidence>
<dbReference type="CDD" id="cd09279">
    <property type="entry name" value="RNase_HI_like"/>
    <property type="match status" value="1"/>
</dbReference>
<dbReference type="STRING" id="1797516.A3D26_00280"/>
<proteinExistence type="predicted"/>
<dbReference type="SUPFAM" id="SSF53098">
    <property type="entry name" value="Ribonuclease H-like"/>
    <property type="match status" value="1"/>
</dbReference>
<comment type="caution">
    <text evidence="2">The sequence shown here is derived from an EMBL/GenBank/DDBJ whole genome shotgun (WGS) entry which is preliminary data.</text>
</comment>
<dbReference type="InterPro" id="IPR002156">
    <property type="entry name" value="RNaseH_domain"/>
</dbReference>
<dbReference type="AlphaFoldDB" id="A0A1G1V5D1"/>
<dbReference type="PROSITE" id="PS50879">
    <property type="entry name" value="RNASE_H_1"/>
    <property type="match status" value="1"/>
</dbReference>
<evidence type="ECO:0000313" key="3">
    <source>
        <dbReference type="Proteomes" id="UP000178319"/>
    </source>
</evidence>
<dbReference type="Proteomes" id="UP000178319">
    <property type="component" value="Unassembled WGS sequence"/>
</dbReference>
<name>A0A1G1V5D1_9BACT</name>
<feature type="domain" description="RNase H type-1" evidence="1">
    <location>
        <begin position="2"/>
        <end position="136"/>
    </location>
</feature>
<gene>
    <name evidence="2" type="ORF">A3D26_00280</name>
</gene>
<protein>
    <recommendedName>
        <fullName evidence="1">RNase H type-1 domain-containing protein</fullName>
    </recommendedName>
</protein>
<accession>A0A1G1V5D1</accession>
<dbReference type="InterPro" id="IPR012337">
    <property type="entry name" value="RNaseH-like_sf"/>
</dbReference>
<dbReference type="EMBL" id="MHBZ01000033">
    <property type="protein sequence ID" value="OGY10522.1"/>
    <property type="molecule type" value="Genomic_DNA"/>
</dbReference>
<dbReference type="GO" id="GO:0004523">
    <property type="term" value="F:RNA-DNA hybrid ribonuclease activity"/>
    <property type="evidence" value="ECO:0007669"/>
    <property type="project" value="InterPro"/>
</dbReference>
<sequence length="142" mass="15696">MSDYLIKVNCDGGARGNPGPAASAFVVADLGGGVLHQDAKAIGNATNNVAEYTAVFMALEWLVENYNQPARVLFLLDSELVVRQLTGVYKVKNLGLAQIVFAIRQLEKKFLGAIHYQHVRREQNKEADCLVNLALDKRWPLE</sequence>
<dbReference type="Gene3D" id="3.30.420.10">
    <property type="entry name" value="Ribonuclease H-like superfamily/Ribonuclease H"/>
    <property type="match status" value="1"/>
</dbReference>